<proteinExistence type="predicted"/>
<evidence type="ECO:0000313" key="2">
    <source>
        <dbReference type="EMBL" id="GFD05405.1"/>
    </source>
</evidence>
<feature type="region of interest" description="Disordered" evidence="1">
    <location>
        <begin position="1"/>
        <end position="23"/>
    </location>
</feature>
<dbReference type="EMBL" id="BKCJ011218114">
    <property type="protein sequence ID" value="GFD05405.1"/>
    <property type="molecule type" value="Genomic_DNA"/>
</dbReference>
<protein>
    <submittedName>
        <fullName evidence="2">Uncharacterized protein</fullName>
    </submittedName>
</protein>
<evidence type="ECO:0000256" key="1">
    <source>
        <dbReference type="SAM" id="MobiDB-lite"/>
    </source>
</evidence>
<sequence>MFSFETDESLPTSPKYNRYHSGDGYHDVPPPYTGTFMPSKPDLIFHDAPNVNETIHTTFNVKLSPTKPDKELSHRPSAPIIEDWVSNSEDDSEAELLHNAPSFVQPTKQVKTPRLSIKPVENFILTDNHKTDIPKPKSHGNSKNRNACF</sequence>
<gene>
    <name evidence="2" type="ORF">Tci_877374</name>
</gene>
<feature type="region of interest" description="Disordered" evidence="1">
    <location>
        <begin position="127"/>
        <end position="149"/>
    </location>
</feature>
<reference evidence="2" key="1">
    <citation type="journal article" date="2019" name="Sci. Rep.">
        <title>Draft genome of Tanacetum cinerariifolium, the natural source of mosquito coil.</title>
        <authorList>
            <person name="Yamashiro T."/>
            <person name="Shiraishi A."/>
            <person name="Satake H."/>
            <person name="Nakayama K."/>
        </authorList>
    </citation>
    <scope>NUCLEOTIDE SEQUENCE</scope>
</reference>
<accession>A0A699T4M5</accession>
<name>A0A699T4M5_TANCI</name>
<organism evidence="2">
    <name type="scientific">Tanacetum cinerariifolium</name>
    <name type="common">Dalmatian daisy</name>
    <name type="synonym">Chrysanthemum cinerariifolium</name>
    <dbReference type="NCBI Taxonomy" id="118510"/>
    <lineage>
        <taxon>Eukaryota</taxon>
        <taxon>Viridiplantae</taxon>
        <taxon>Streptophyta</taxon>
        <taxon>Embryophyta</taxon>
        <taxon>Tracheophyta</taxon>
        <taxon>Spermatophyta</taxon>
        <taxon>Magnoliopsida</taxon>
        <taxon>eudicotyledons</taxon>
        <taxon>Gunneridae</taxon>
        <taxon>Pentapetalae</taxon>
        <taxon>asterids</taxon>
        <taxon>campanulids</taxon>
        <taxon>Asterales</taxon>
        <taxon>Asteraceae</taxon>
        <taxon>Asteroideae</taxon>
        <taxon>Anthemideae</taxon>
        <taxon>Anthemidinae</taxon>
        <taxon>Tanacetum</taxon>
    </lineage>
</organism>
<feature type="non-terminal residue" evidence="2">
    <location>
        <position position="149"/>
    </location>
</feature>
<dbReference type="AlphaFoldDB" id="A0A699T4M5"/>
<comment type="caution">
    <text evidence="2">The sequence shown here is derived from an EMBL/GenBank/DDBJ whole genome shotgun (WGS) entry which is preliminary data.</text>
</comment>